<keyword evidence="3" id="KW-1185">Reference proteome</keyword>
<evidence type="ECO:0000313" key="3">
    <source>
        <dbReference type="Proteomes" id="UP000054558"/>
    </source>
</evidence>
<organism evidence="2 3">
    <name type="scientific">Klebsormidium nitens</name>
    <name type="common">Green alga</name>
    <name type="synonym">Ulothrix nitens</name>
    <dbReference type="NCBI Taxonomy" id="105231"/>
    <lineage>
        <taxon>Eukaryota</taxon>
        <taxon>Viridiplantae</taxon>
        <taxon>Streptophyta</taxon>
        <taxon>Klebsormidiophyceae</taxon>
        <taxon>Klebsormidiales</taxon>
        <taxon>Klebsormidiaceae</taxon>
        <taxon>Klebsormidium</taxon>
    </lineage>
</organism>
<keyword evidence="1" id="KW-0472">Membrane</keyword>
<name>A0A1Y1HMK8_KLENI</name>
<evidence type="ECO:0000313" key="2">
    <source>
        <dbReference type="EMBL" id="GAQ79243.1"/>
    </source>
</evidence>
<keyword evidence="1" id="KW-1133">Transmembrane helix</keyword>
<feature type="transmembrane region" description="Helical" evidence="1">
    <location>
        <begin position="132"/>
        <end position="154"/>
    </location>
</feature>
<gene>
    <name evidence="2" type="ORF">KFL_000270020</name>
</gene>
<protein>
    <submittedName>
        <fullName evidence="2">Uncharacterized protein</fullName>
    </submittedName>
</protein>
<keyword evidence="1" id="KW-0812">Transmembrane</keyword>
<accession>A0A1Y1HMK8</accession>
<dbReference type="AlphaFoldDB" id="A0A1Y1HMK8"/>
<proteinExistence type="predicted"/>
<dbReference type="Proteomes" id="UP000054558">
    <property type="component" value="Unassembled WGS sequence"/>
</dbReference>
<sequence length="158" mass="17306">MAGAPSEDEVQGYINRRGEEAINCLDNAANFIAGLMKNNVNGSVRRRLQRLSLGLSNAAADVEHTLQRPRATRRLNGTARPPAATAAVVRATRLTRRELGTAFMGLSIAIGGFLLFVFTFDRADGWQTWGPAFASLLLGWGLWLAQDCFLKLIVRFSN</sequence>
<reference evidence="2 3" key="1">
    <citation type="journal article" date="2014" name="Nat. Commun.">
        <title>Klebsormidium flaccidum genome reveals primary factors for plant terrestrial adaptation.</title>
        <authorList>
            <person name="Hori K."/>
            <person name="Maruyama F."/>
            <person name="Fujisawa T."/>
            <person name="Togashi T."/>
            <person name="Yamamoto N."/>
            <person name="Seo M."/>
            <person name="Sato S."/>
            <person name="Yamada T."/>
            <person name="Mori H."/>
            <person name="Tajima N."/>
            <person name="Moriyama T."/>
            <person name="Ikeuchi M."/>
            <person name="Watanabe M."/>
            <person name="Wada H."/>
            <person name="Kobayashi K."/>
            <person name="Saito M."/>
            <person name="Masuda T."/>
            <person name="Sasaki-Sekimoto Y."/>
            <person name="Mashiguchi K."/>
            <person name="Awai K."/>
            <person name="Shimojima M."/>
            <person name="Masuda S."/>
            <person name="Iwai M."/>
            <person name="Nobusawa T."/>
            <person name="Narise T."/>
            <person name="Kondo S."/>
            <person name="Saito H."/>
            <person name="Sato R."/>
            <person name="Murakawa M."/>
            <person name="Ihara Y."/>
            <person name="Oshima-Yamada Y."/>
            <person name="Ohtaka K."/>
            <person name="Satoh M."/>
            <person name="Sonobe K."/>
            <person name="Ishii M."/>
            <person name="Ohtani R."/>
            <person name="Kanamori-Sato M."/>
            <person name="Honoki R."/>
            <person name="Miyazaki D."/>
            <person name="Mochizuki H."/>
            <person name="Umetsu J."/>
            <person name="Higashi K."/>
            <person name="Shibata D."/>
            <person name="Kamiya Y."/>
            <person name="Sato N."/>
            <person name="Nakamura Y."/>
            <person name="Tabata S."/>
            <person name="Ida S."/>
            <person name="Kurokawa K."/>
            <person name="Ohta H."/>
        </authorList>
    </citation>
    <scope>NUCLEOTIDE SEQUENCE [LARGE SCALE GENOMIC DNA]</scope>
    <source>
        <strain evidence="2 3">NIES-2285</strain>
    </source>
</reference>
<feature type="transmembrane region" description="Helical" evidence="1">
    <location>
        <begin position="99"/>
        <end position="120"/>
    </location>
</feature>
<dbReference type="EMBL" id="DF236976">
    <property type="protein sequence ID" value="GAQ79243.1"/>
    <property type="molecule type" value="Genomic_DNA"/>
</dbReference>
<evidence type="ECO:0000256" key="1">
    <source>
        <dbReference type="SAM" id="Phobius"/>
    </source>
</evidence>